<dbReference type="AlphaFoldDB" id="D5EI36"/>
<evidence type="ECO:0000256" key="2">
    <source>
        <dbReference type="SAM" id="Phobius"/>
    </source>
</evidence>
<keyword evidence="2" id="KW-0472">Membrane</keyword>
<protein>
    <submittedName>
        <fullName evidence="3">Uncharacterized protein</fullName>
    </submittedName>
</protein>
<dbReference type="KEGG" id="caa:Caka_3063"/>
<dbReference type="EMBL" id="CP001998">
    <property type="protein sequence ID" value="ADE56076.1"/>
    <property type="molecule type" value="Genomic_DNA"/>
</dbReference>
<dbReference type="Proteomes" id="UP000000925">
    <property type="component" value="Chromosome"/>
</dbReference>
<organism evidence="3 4">
    <name type="scientific">Coraliomargarita akajimensis (strain DSM 45221 / IAM 15411 / JCM 23193 / KCTC 12865 / 04OKA010-24)</name>
    <dbReference type="NCBI Taxonomy" id="583355"/>
    <lineage>
        <taxon>Bacteria</taxon>
        <taxon>Pseudomonadati</taxon>
        <taxon>Verrucomicrobiota</taxon>
        <taxon>Opitutia</taxon>
        <taxon>Puniceicoccales</taxon>
        <taxon>Coraliomargaritaceae</taxon>
        <taxon>Coraliomargarita</taxon>
    </lineage>
</organism>
<feature type="transmembrane region" description="Helical" evidence="2">
    <location>
        <begin position="12"/>
        <end position="32"/>
    </location>
</feature>
<accession>D5EI36</accession>
<keyword evidence="2" id="KW-0812">Transmembrane</keyword>
<dbReference type="RefSeq" id="WP_013044792.1">
    <property type="nucleotide sequence ID" value="NC_014008.1"/>
</dbReference>
<proteinExistence type="predicted"/>
<evidence type="ECO:0000256" key="1">
    <source>
        <dbReference type="SAM" id="Coils"/>
    </source>
</evidence>
<dbReference type="HOGENOM" id="CLU_1977781_0_0_0"/>
<evidence type="ECO:0000313" key="4">
    <source>
        <dbReference type="Proteomes" id="UP000000925"/>
    </source>
</evidence>
<reference evidence="3 4" key="1">
    <citation type="journal article" date="2010" name="Stand. Genomic Sci.">
        <title>Complete genome sequence of Coraliomargarita akajimensis type strain (04OKA010-24).</title>
        <authorList>
            <person name="Mavromatis K."/>
            <person name="Abt B."/>
            <person name="Brambilla E."/>
            <person name="Lapidus A."/>
            <person name="Copeland A."/>
            <person name="Deshpande S."/>
            <person name="Nolan M."/>
            <person name="Lucas S."/>
            <person name="Tice H."/>
            <person name="Cheng J.F."/>
            <person name="Han C."/>
            <person name="Detter J.C."/>
            <person name="Woyke T."/>
            <person name="Goodwin L."/>
            <person name="Pitluck S."/>
            <person name="Held B."/>
            <person name="Brettin T."/>
            <person name="Tapia R."/>
            <person name="Ivanova N."/>
            <person name="Mikhailova N."/>
            <person name="Pati A."/>
            <person name="Liolios K."/>
            <person name="Chen A."/>
            <person name="Palaniappan K."/>
            <person name="Land M."/>
            <person name="Hauser L."/>
            <person name="Chang Y.J."/>
            <person name="Jeffries C.D."/>
            <person name="Rohde M."/>
            <person name="Goker M."/>
            <person name="Bristow J."/>
            <person name="Eisen J.A."/>
            <person name="Markowitz V."/>
            <person name="Hugenholtz P."/>
            <person name="Klenk H.P."/>
            <person name="Kyrpides N.C."/>
        </authorList>
    </citation>
    <scope>NUCLEOTIDE SEQUENCE [LARGE SCALE GENOMIC DNA]</scope>
    <source>
        <strain evidence="4">DSM 45221 / IAM 15411 / JCM 23193 / KCTC 12865</strain>
    </source>
</reference>
<dbReference type="OrthoDB" id="9888892at2"/>
<keyword evidence="1" id="KW-0175">Coiled coil</keyword>
<feature type="coiled-coil region" evidence="1">
    <location>
        <begin position="36"/>
        <end position="63"/>
    </location>
</feature>
<name>D5EI36_CORAD</name>
<sequence>MYLSLKARSQILLMVVAMIAVAVGSAFGIVWMQQQINRTARNCQKIEREMEETMRRMRYLDERIASVHQPVVLQGRVAGVLRPALESQVVWVREQEITTGRRAYAQAAPYEVGGDLAYTDFSANQR</sequence>
<keyword evidence="4" id="KW-1185">Reference proteome</keyword>
<keyword evidence="2" id="KW-1133">Transmembrane helix</keyword>
<evidence type="ECO:0000313" key="3">
    <source>
        <dbReference type="EMBL" id="ADE56076.1"/>
    </source>
</evidence>
<gene>
    <name evidence="3" type="ordered locus">Caka_3063</name>
</gene>
<dbReference type="STRING" id="583355.Caka_3063"/>